<feature type="coiled-coil region" evidence="1">
    <location>
        <begin position="31"/>
        <end position="107"/>
    </location>
</feature>
<organism evidence="2 3">
    <name type="scientific">Echinicola soli</name>
    <dbReference type="NCBI Taxonomy" id="2591634"/>
    <lineage>
        <taxon>Bacteria</taxon>
        <taxon>Pseudomonadati</taxon>
        <taxon>Bacteroidota</taxon>
        <taxon>Cytophagia</taxon>
        <taxon>Cytophagales</taxon>
        <taxon>Cyclobacteriaceae</taxon>
        <taxon>Echinicola</taxon>
    </lineage>
</organism>
<reference evidence="2 3" key="1">
    <citation type="submission" date="2019-06" db="EMBL/GenBank/DDBJ databases">
        <title>Echinicola alkalisoli sp. nov. isolated from saline soil.</title>
        <authorList>
            <person name="Sun J.-Q."/>
            <person name="Xu L."/>
        </authorList>
    </citation>
    <scope>NUCLEOTIDE SEQUENCE [LARGE SCALE GENOMIC DNA]</scope>
    <source>
        <strain evidence="2 3">LN3S3</strain>
    </source>
</reference>
<dbReference type="OrthoDB" id="835886at2"/>
<proteinExistence type="predicted"/>
<keyword evidence="1" id="KW-0175">Coiled coil</keyword>
<protein>
    <submittedName>
        <fullName evidence="2">Uncharacterized protein</fullName>
    </submittedName>
</protein>
<keyword evidence="3" id="KW-1185">Reference proteome</keyword>
<name>A0A514CD87_9BACT</name>
<evidence type="ECO:0000313" key="3">
    <source>
        <dbReference type="Proteomes" id="UP000316614"/>
    </source>
</evidence>
<dbReference type="RefSeq" id="WP_141613041.1">
    <property type="nucleotide sequence ID" value="NZ_CP041253.1"/>
</dbReference>
<dbReference type="SUPFAM" id="SSF90257">
    <property type="entry name" value="Myosin rod fragments"/>
    <property type="match status" value="1"/>
</dbReference>
<accession>A0A514CD87</accession>
<dbReference type="Proteomes" id="UP000316614">
    <property type="component" value="Chromosome"/>
</dbReference>
<evidence type="ECO:0000313" key="2">
    <source>
        <dbReference type="EMBL" id="QDH77777.1"/>
    </source>
</evidence>
<evidence type="ECO:0000256" key="1">
    <source>
        <dbReference type="SAM" id="Coils"/>
    </source>
</evidence>
<sequence length="280" mass="31011">MKTDIYSLLLCLLFFVAIGTTVYAQEMPSKKKDLEAAYMTHAAEISSLKEKNSELETNVSKLEADVRKLGYEKEGLIEDLNALDNQLMELKKSEASLKADLTETQNELEINKGINMQLKSMLSTLTAAQQTTGEHNSSQVTLVSNGTESPYYLGSFIGTAPESVIKDENGKDMVISGQKIKTPPIAHTFTFTPDQKVRLEQVNENDQSVKQLSGTYQITKDDAQSYEIICSVNDGSDITLTYAITIDKASQKTMCSLTNQPPFELLKNILMDNIGQVKTE</sequence>
<gene>
    <name evidence="2" type="ORF">FKX85_01440</name>
</gene>
<dbReference type="AlphaFoldDB" id="A0A514CD87"/>
<dbReference type="KEGG" id="echi:FKX85_01440"/>
<dbReference type="EMBL" id="CP041253">
    <property type="protein sequence ID" value="QDH77777.1"/>
    <property type="molecule type" value="Genomic_DNA"/>
</dbReference>